<feature type="domain" description="Ubiquitinol-cytochrome C reductase Fe-S subunit TAT signal" evidence="3">
    <location>
        <begin position="12"/>
        <end position="40"/>
    </location>
</feature>
<dbReference type="NCBIfam" id="TIGR01409">
    <property type="entry name" value="TAT_signal_seq"/>
    <property type="match status" value="1"/>
</dbReference>
<keyword evidence="2" id="KW-0812">Transmembrane</keyword>
<proteinExistence type="predicted"/>
<feature type="compositionally biased region" description="Basic and acidic residues" evidence="1">
    <location>
        <begin position="1"/>
        <end position="12"/>
    </location>
</feature>
<dbReference type="Gene3D" id="1.20.5.510">
    <property type="entry name" value="Single helix bin"/>
    <property type="match status" value="1"/>
</dbReference>
<reference evidence="4" key="1">
    <citation type="submission" date="2018-05" db="EMBL/GenBank/DDBJ databases">
        <authorList>
            <person name="Lanie J.A."/>
            <person name="Ng W.-L."/>
            <person name="Kazmierczak K.M."/>
            <person name="Andrzejewski T.M."/>
            <person name="Davidsen T.M."/>
            <person name="Wayne K.J."/>
            <person name="Tettelin H."/>
            <person name="Glass J.I."/>
            <person name="Rusch D."/>
            <person name="Podicherti R."/>
            <person name="Tsui H.-C.T."/>
            <person name="Winkler M.E."/>
        </authorList>
    </citation>
    <scope>NUCLEOTIDE SEQUENCE</scope>
</reference>
<dbReference type="PROSITE" id="PS51318">
    <property type="entry name" value="TAT"/>
    <property type="match status" value="1"/>
</dbReference>
<organism evidence="4">
    <name type="scientific">marine metagenome</name>
    <dbReference type="NCBI Taxonomy" id="408172"/>
    <lineage>
        <taxon>unclassified sequences</taxon>
        <taxon>metagenomes</taxon>
        <taxon>ecological metagenomes</taxon>
    </lineage>
</organism>
<accession>A0A382EAL1</accession>
<feature type="transmembrane region" description="Helical" evidence="2">
    <location>
        <begin position="23"/>
        <end position="43"/>
    </location>
</feature>
<dbReference type="GO" id="GO:0008121">
    <property type="term" value="F:quinol-cytochrome-c reductase activity"/>
    <property type="evidence" value="ECO:0007669"/>
    <property type="project" value="InterPro"/>
</dbReference>
<dbReference type="AlphaFoldDB" id="A0A382EAL1"/>
<keyword evidence="2" id="KW-1133">Transmembrane helix</keyword>
<dbReference type="Pfam" id="PF10399">
    <property type="entry name" value="UCR_Fe-S_N"/>
    <property type="match status" value="1"/>
</dbReference>
<evidence type="ECO:0000256" key="2">
    <source>
        <dbReference type="SAM" id="Phobius"/>
    </source>
</evidence>
<dbReference type="InterPro" id="IPR019470">
    <property type="entry name" value="Ubiq_cytC_Rdtase_Fe-S_su_TAT"/>
</dbReference>
<evidence type="ECO:0000256" key="1">
    <source>
        <dbReference type="SAM" id="MobiDB-lite"/>
    </source>
</evidence>
<dbReference type="InterPro" id="IPR006311">
    <property type="entry name" value="TAT_signal"/>
</dbReference>
<name>A0A382EAL1_9ZZZZ</name>
<evidence type="ECO:0000259" key="3">
    <source>
        <dbReference type="Pfam" id="PF10399"/>
    </source>
</evidence>
<dbReference type="InterPro" id="IPR019546">
    <property type="entry name" value="TAT_signal_bac_arc"/>
</dbReference>
<feature type="region of interest" description="Disordered" evidence="1">
    <location>
        <begin position="1"/>
        <end position="21"/>
    </location>
</feature>
<gene>
    <name evidence="4" type="ORF">METZ01_LOCUS199761</name>
</gene>
<keyword evidence="2" id="KW-0472">Membrane</keyword>
<dbReference type="EMBL" id="UINC01043202">
    <property type="protein sequence ID" value="SVB46907.1"/>
    <property type="molecule type" value="Genomic_DNA"/>
</dbReference>
<evidence type="ECO:0000313" key="4">
    <source>
        <dbReference type="EMBL" id="SVB46907.1"/>
    </source>
</evidence>
<protein>
    <recommendedName>
        <fullName evidence="3">Ubiquitinol-cytochrome C reductase Fe-S subunit TAT signal domain-containing protein</fullName>
    </recommendedName>
</protein>
<sequence length="79" mass="8758">MKREVNMPDKQKKQQGGQTRRQFLKAVAVGSGAVAAGAALPAYGTKEDSRRDNPELDRMHAVLKDCGSEFGNIRRDNRE</sequence>